<dbReference type="PROSITE" id="PS51257">
    <property type="entry name" value="PROKAR_LIPOPROTEIN"/>
    <property type="match status" value="1"/>
</dbReference>
<evidence type="ECO:0000313" key="1">
    <source>
        <dbReference type="EMBL" id="SMD46096.1"/>
    </source>
</evidence>
<sequence length="229" mass="24719">MKKKNLPFMASFLVVCLILIGCGTEENNVTLDKGRITLQVATTSKSTSIVNGRVTNVNKLSFTKGKIKFREVVFDGDLGGRSISITHEQIAVIDYATGTISPSVFLEVDPGEYKNVNLGIEIQDDGSDPSIVIEGTYISSDEKTIPVRFEFNSGEVFEADAESVKITAGSNIVGKITFDALEWFSVISAEALDNATLTNGVMIISETSNSGIFDQVADRLDVATQAVFM</sequence>
<dbReference type="EMBL" id="LT838813">
    <property type="protein sequence ID" value="SMD46096.1"/>
    <property type="molecule type" value="Genomic_DNA"/>
</dbReference>
<dbReference type="AlphaFoldDB" id="A0A1W2HC22"/>
<evidence type="ECO:0000313" key="2">
    <source>
        <dbReference type="Proteomes" id="UP000192333"/>
    </source>
</evidence>
<accession>A0A1W2HC22</accession>
<reference evidence="2" key="1">
    <citation type="submission" date="2017-04" db="EMBL/GenBank/DDBJ databases">
        <authorList>
            <person name="Varghese N."/>
            <person name="Submissions S."/>
        </authorList>
    </citation>
    <scope>NUCLEOTIDE SEQUENCE [LARGE SCALE GENOMIC DNA]</scope>
    <source>
        <strain evidence="2">DSM 16537</strain>
    </source>
</reference>
<dbReference type="Proteomes" id="UP000192333">
    <property type="component" value="Chromosome I"/>
</dbReference>
<gene>
    <name evidence="1" type="ORF">SAMN00777080_4775</name>
</gene>
<organism evidence="1 2">
    <name type="scientific">Aquiflexum balticum DSM 16537</name>
    <dbReference type="NCBI Taxonomy" id="758820"/>
    <lineage>
        <taxon>Bacteria</taxon>
        <taxon>Pseudomonadati</taxon>
        <taxon>Bacteroidota</taxon>
        <taxon>Cytophagia</taxon>
        <taxon>Cytophagales</taxon>
        <taxon>Cyclobacteriaceae</taxon>
        <taxon>Aquiflexum</taxon>
    </lineage>
</organism>
<keyword evidence="2" id="KW-1185">Reference proteome</keyword>
<proteinExistence type="predicted"/>
<protein>
    <recommendedName>
        <fullName evidence="3">DUF4382 domain-containing protein</fullName>
    </recommendedName>
</protein>
<dbReference type="RefSeq" id="WP_084123041.1">
    <property type="nucleotide sequence ID" value="NZ_LT838813.1"/>
</dbReference>
<evidence type="ECO:0008006" key="3">
    <source>
        <dbReference type="Google" id="ProtNLM"/>
    </source>
</evidence>
<dbReference type="OrthoDB" id="851020at2"/>
<name>A0A1W2HC22_9BACT</name>